<dbReference type="Proteomes" id="UP001327459">
    <property type="component" value="Chromosome"/>
</dbReference>
<proteinExistence type="predicted"/>
<dbReference type="EMBL" id="CP140153">
    <property type="protein sequence ID" value="WQH17302.1"/>
    <property type="molecule type" value="Genomic_DNA"/>
</dbReference>
<evidence type="ECO:0000313" key="1">
    <source>
        <dbReference type="EMBL" id="WQH17302.1"/>
    </source>
</evidence>
<keyword evidence="2" id="KW-1185">Reference proteome</keyword>
<gene>
    <name evidence="1" type="ORF">SR882_05195</name>
</gene>
<dbReference type="RefSeq" id="WP_322522274.1">
    <property type="nucleotide sequence ID" value="NZ_CP140153.1"/>
</dbReference>
<accession>A0ABZ0Z1K0</accession>
<reference evidence="1 2" key="1">
    <citation type="submission" date="2023-11" db="EMBL/GenBank/DDBJ databases">
        <title>MicrobeMod: A computational toolkit for identifying prokaryotic methylation and restriction-modification with nanopore sequencing.</title>
        <authorList>
            <person name="Crits-Christoph A."/>
            <person name="Kang S.C."/>
            <person name="Lee H."/>
            <person name="Ostrov N."/>
        </authorList>
    </citation>
    <scope>NUCLEOTIDE SEQUENCE [LARGE SCALE GENOMIC DNA]</scope>
    <source>
        <strain evidence="1 2">ATCC 49870</strain>
    </source>
</reference>
<sequence length="126" mass="14270">MSADRINDKSRFSDELLQEADEYLKGLGEEMSLDRRMSEGHSEDFRLFINNDRHDLHGYVGYTEDGDVAIIVPEPPASLRNAHMISGDQAIVKSSRDQFAGRMRDTVDGRRDEDPSGTFVMTLHPI</sequence>
<evidence type="ECO:0000313" key="2">
    <source>
        <dbReference type="Proteomes" id="UP001327459"/>
    </source>
</evidence>
<name>A0ABZ0Z1K0_9GAMM</name>
<protein>
    <submittedName>
        <fullName evidence="1">Uncharacterized protein</fullName>
    </submittedName>
</protein>
<organism evidence="1 2">
    <name type="scientific">Guyparkeria halophila</name>
    <dbReference type="NCBI Taxonomy" id="47960"/>
    <lineage>
        <taxon>Bacteria</taxon>
        <taxon>Pseudomonadati</taxon>
        <taxon>Pseudomonadota</taxon>
        <taxon>Gammaproteobacteria</taxon>
        <taxon>Chromatiales</taxon>
        <taxon>Thioalkalibacteraceae</taxon>
        <taxon>Guyparkeria</taxon>
    </lineage>
</organism>